<dbReference type="EMBL" id="CP093846">
    <property type="protein sequence ID" value="UNS98560.1"/>
    <property type="molecule type" value="Genomic_DNA"/>
</dbReference>
<dbReference type="RefSeq" id="WP_242753565.1">
    <property type="nucleotide sequence ID" value="NZ_CP093846.1"/>
</dbReference>
<sequence>MPEKNEPLFQEDMRLLPWTTDTGKPCYLAEGAAGGVISALADGTEARQTRDAVQALREAEDVLANPAAGALALRLALHTCVRALAKVLRVAESRGLRLGAADPDGT</sequence>
<protein>
    <submittedName>
        <fullName evidence="1">Uncharacterized protein</fullName>
    </submittedName>
</protein>
<keyword evidence="2" id="KW-1185">Reference proteome</keyword>
<reference evidence="1 2" key="1">
    <citation type="journal article" date="2023" name="Microbiol. Spectr.">
        <title>Synergy between Genome Mining, Metabolomics, and Bioinformatics Uncovers Antibacterial Chlorinated Carbazole Alkaloids and Their Biosynthetic Gene Cluster from Streptomyces tubbatahanensis sp. nov., a Novel Actinomycete Isolated from Sulu Sea, Philippines.</title>
        <authorList>
            <person name="Tenebro C.P."/>
            <person name="Trono D.J.V.L."/>
            <person name="Balida L.A.P."/>
            <person name="Bayog L.K.A."/>
            <person name="Bruna J.R."/>
            <person name="Sabido E.M."/>
            <person name="Caspe D.P.C."/>
            <person name="de Los Santos E.L.C."/>
            <person name="Saludes J.P."/>
            <person name="Dalisay D.S."/>
        </authorList>
    </citation>
    <scope>NUCLEOTIDE SEQUENCE [LARGE SCALE GENOMIC DNA]</scope>
    <source>
        <strain evidence="1 2">DSD3025</strain>
    </source>
</reference>
<name>A0ABY3XW07_9ACTN</name>
<evidence type="ECO:0000313" key="2">
    <source>
        <dbReference type="Proteomes" id="UP001202244"/>
    </source>
</evidence>
<organism evidence="1 2">
    <name type="scientific">Streptomyces tubbatahanensis</name>
    <dbReference type="NCBI Taxonomy" id="2923272"/>
    <lineage>
        <taxon>Bacteria</taxon>
        <taxon>Bacillati</taxon>
        <taxon>Actinomycetota</taxon>
        <taxon>Actinomycetes</taxon>
        <taxon>Kitasatosporales</taxon>
        <taxon>Streptomycetaceae</taxon>
        <taxon>Streptomyces</taxon>
    </lineage>
</organism>
<gene>
    <name evidence="1" type="ORF">MMF93_20440</name>
</gene>
<evidence type="ECO:0000313" key="1">
    <source>
        <dbReference type="EMBL" id="UNS98560.1"/>
    </source>
</evidence>
<dbReference type="Proteomes" id="UP001202244">
    <property type="component" value="Chromosome"/>
</dbReference>
<proteinExistence type="predicted"/>
<accession>A0ABY3XW07</accession>